<proteinExistence type="predicted"/>
<evidence type="ECO:0000313" key="2">
    <source>
        <dbReference type="Proteomes" id="UP000515703"/>
    </source>
</evidence>
<dbReference type="KEGG" id="acht:bsdcttw_21540"/>
<reference evidence="1 2" key="2">
    <citation type="submission" date="2020-08" db="EMBL/GenBank/DDBJ databases">
        <authorList>
            <person name="Ueki A."/>
            <person name="Tonouchi A."/>
        </authorList>
    </citation>
    <scope>NUCLEOTIDE SEQUENCE [LARGE SCALE GENOMIC DNA]</scope>
    <source>
        <strain evidence="1 2">CTTW</strain>
    </source>
</reference>
<name>A0A7I8DL06_9FIRM</name>
<gene>
    <name evidence="1" type="ORF">bsdcttw_21540</name>
</gene>
<dbReference type="Proteomes" id="UP000515703">
    <property type="component" value="Chromosome"/>
</dbReference>
<accession>A0A7I8DL06</accession>
<evidence type="ECO:0000313" key="1">
    <source>
        <dbReference type="EMBL" id="BCJ99113.1"/>
    </source>
</evidence>
<sequence>MSEETMIDNYGSYNFYCLYELKIPGAIYPRPVIIRLLYPHISNNNLKGQDLAETIVENKRDEILSRILQEQKASWYRLVGYCECSPEGDDFYEETGKVWIDFWTFETKNYRPWMIFLQAADQEEAYGIIQEDCNEDWRNMEPICSPVKWHTWYVTEADYQISSESVKKQCVKWLTMAANSTVFTMNYQFYNAFLEDGWQFEQIYQYHDLLLDNPMKAFYEEKSSSWQGKLQVTFHPKKRHISFTSITNNLTYENVVEVGFDFSNIEELETIFVNITYFRKVLNYDLTGLLLRMLDEGIAAYWEVDGKSEEKIVMEKLPDHRYERIVPFEPTSGNTIRKVSLGIPSGYKVVWNTFCDIQPEFARKHPGNYEKYFTEDTLFIQKMDGSKSLDLGWSIDLDLSGKYQVCLKNNADEGEAYHEYQSDDILNIVEEIQMTLSLWKEKDEPEANSLVPLRIATGWEIHYNQWYKTGRQFGGSSGEEAPSQLLFQAEKHKVGCITVYYKDRQVPFYELKFQEDDMENRIIGLEFHEEEELISVLEDWMEHAPNRLSFPG</sequence>
<protein>
    <submittedName>
        <fullName evidence="1">Uncharacterized protein</fullName>
    </submittedName>
</protein>
<keyword evidence="2" id="KW-1185">Reference proteome</keyword>
<dbReference type="RefSeq" id="WP_185259392.1">
    <property type="nucleotide sequence ID" value="NZ_AP023368.1"/>
</dbReference>
<organism evidence="1 2">
    <name type="scientific">Anaerocolumna chitinilytica</name>
    <dbReference type="NCBI Taxonomy" id="1727145"/>
    <lineage>
        <taxon>Bacteria</taxon>
        <taxon>Bacillati</taxon>
        <taxon>Bacillota</taxon>
        <taxon>Clostridia</taxon>
        <taxon>Lachnospirales</taxon>
        <taxon>Lachnospiraceae</taxon>
        <taxon>Anaerocolumna</taxon>
    </lineage>
</organism>
<reference evidence="1 2" key="1">
    <citation type="submission" date="2020-08" db="EMBL/GenBank/DDBJ databases">
        <title>Draft genome sequencing of an Anaerocolumna strain isolated from anoxic soil subjected to BSD treatment.</title>
        <authorList>
            <person name="Uek A."/>
            <person name="Tonouchi A."/>
        </authorList>
    </citation>
    <scope>NUCLEOTIDE SEQUENCE [LARGE SCALE GENOMIC DNA]</scope>
    <source>
        <strain evidence="1 2">CTTW</strain>
    </source>
</reference>
<dbReference type="AlphaFoldDB" id="A0A7I8DL06"/>
<dbReference type="EMBL" id="AP023368">
    <property type="protein sequence ID" value="BCJ99113.1"/>
    <property type="molecule type" value="Genomic_DNA"/>
</dbReference>